<name>A0AB33APA2_9STRE</name>
<keyword evidence="9 17" id="KW-0671">Queuosine biosynthesis</keyword>
<reference evidence="18 19" key="1">
    <citation type="journal article" date="2013" name="BMC Microbiol.">
        <title>Dynamics of fecal microbial communities in children with diarrhea of unknown etiology and genomic analysis of associated Streptococcus lutetiensis.</title>
        <authorList>
            <person name="Jin D."/>
            <person name="Chen C."/>
            <person name="Li L."/>
            <person name="Lu S."/>
            <person name="Li Z."/>
            <person name="Zhou Z."/>
            <person name="Jing H."/>
            <person name="Xu Y."/>
            <person name="Du P."/>
            <person name="Wang H."/>
            <person name="Xiong Y."/>
            <person name="Zheng H."/>
            <person name="Bai X."/>
            <person name="Sun H."/>
            <person name="Wang L."/>
            <person name="Ye C."/>
            <person name="Gottschalk M."/>
            <person name="Xu J."/>
        </authorList>
    </citation>
    <scope>NUCLEOTIDE SEQUENCE [LARGE SCALE GENOMIC DNA]</scope>
    <source>
        <strain evidence="18 19">033</strain>
    </source>
</reference>
<feature type="binding site" evidence="17">
    <location>
        <position position="66"/>
    </location>
    <ligand>
        <name>[4Fe-4S] cluster</name>
        <dbReference type="ChEBI" id="CHEBI:49883"/>
    </ligand>
</feature>
<evidence type="ECO:0000256" key="3">
    <source>
        <dbReference type="ARBA" id="ARBA00008207"/>
    </source>
</evidence>
<dbReference type="EC" id="1.17.99.6" evidence="4 17"/>
<dbReference type="GO" id="GO:0008616">
    <property type="term" value="P:tRNA queuosine(34) biosynthetic process"/>
    <property type="evidence" value="ECO:0007669"/>
    <property type="project" value="UniProtKB-UniRule"/>
</dbReference>
<evidence type="ECO:0000256" key="9">
    <source>
        <dbReference type="ARBA" id="ARBA00022785"/>
    </source>
</evidence>
<keyword evidence="19" id="KW-1185">Reference proteome</keyword>
<protein>
    <recommendedName>
        <fullName evidence="5 17">Epoxyqueuosine reductase QueH</fullName>
        <ecNumber evidence="4 17">1.17.99.6</ecNumber>
    </recommendedName>
    <alternativeName>
        <fullName evidence="15 17">Queuosine biosynthesis protein QueH</fullName>
    </alternativeName>
</protein>
<evidence type="ECO:0000256" key="16">
    <source>
        <dbReference type="ARBA" id="ARBA00047415"/>
    </source>
</evidence>
<comment type="catalytic activity">
    <reaction evidence="16 17">
        <text>epoxyqueuosine(34) in tRNA + AH2 = queuosine(34) in tRNA + A + H2O</text>
        <dbReference type="Rhea" id="RHEA:32159"/>
        <dbReference type="Rhea" id="RHEA-COMP:18571"/>
        <dbReference type="Rhea" id="RHEA-COMP:18582"/>
        <dbReference type="ChEBI" id="CHEBI:13193"/>
        <dbReference type="ChEBI" id="CHEBI:15377"/>
        <dbReference type="ChEBI" id="CHEBI:17499"/>
        <dbReference type="ChEBI" id="CHEBI:194431"/>
        <dbReference type="ChEBI" id="CHEBI:194443"/>
        <dbReference type="EC" id="1.17.99.6"/>
    </reaction>
</comment>
<accession>A0AB33APA2</accession>
<evidence type="ECO:0000256" key="2">
    <source>
        <dbReference type="ARBA" id="ARBA00004691"/>
    </source>
</evidence>
<evidence type="ECO:0000256" key="7">
    <source>
        <dbReference type="ARBA" id="ARBA00022694"/>
    </source>
</evidence>
<dbReference type="GO" id="GO:0052693">
    <property type="term" value="F:epoxyqueuosine reductase activity"/>
    <property type="evidence" value="ECO:0007669"/>
    <property type="project" value="UniProtKB-UniRule"/>
</dbReference>
<dbReference type="Pfam" id="PF02677">
    <property type="entry name" value="QueH"/>
    <property type="match status" value="1"/>
</dbReference>
<keyword evidence="6 17" id="KW-0004">4Fe-4S</keyword>
<evidence type="ECO:0000256" key="13">
    <source>
        <dbReference type="ARBA" id="ARBA00023157"/>
    </source>
</evidence>
<keyword evidence="12 17" id="KW-0411">Iron-sulfur</keyword>
<keyword evidence="8 17" id="KW-0479">Metal-binding</keyword>
<dbReference type="InterPro" id="IPR003828">
    <property type="entry name" value="QueH"/>
</dbReference>
<evidence type="ECO:0000256" key="10">
    <source>
        <dbReference type="ARBA" id="ARBA00023002"/>
    </source>
</evidence>
<evidence type="ECO:0000256" key="14">
    <source>
        <dbReference type="ARBA" id="ARBA00023284"/>
    </source>
</evidence>
<evidence type="ECO:0000256" key="8">
    <source>
        <dbReference type="ARBA" id="ARBA00022723"/>
    </source>
</evidence>
<dbReference type="EMBL" id="CP003025">
    <property type="protein sequence ID" value="AGS06345.1"/>
    <property type="molecule type" value="Genomic_DNA"/>
</dbReference>
<proteinExistence type="inferred from homology"/>
<evidence type="ECO:0000313" key="18">
    <source>
        <dbReference type="EMBL" id="AGS06345.1"/>
    </source>
</evidence>
<evidence type="ECO:0000256" key="12">
    <source>
        <dbReference type="ARBA" id="ARBA00023014"/>
    </source>
</evidence>
<evidence type="ECO:0000256" key="1">
    <source>
        <dbReference type="ARBA" id="ARBA00002268"/>
    </source>
</evidence>
<evidence type="ECO:0000256" key="6">
    <source>
        <dbReference type="ARBA" id="ARBA00022485"/>
    </source>
</evidence>
<comment type="pathway">
    <text evidence="2 17">tRNA modification; tRNA-queuosine biosynthesis.</text>
</comment>
<sequence>MKNNLWYNGVTSSVLERKTIFVIDLEEILSRMNPNQKINYDRVMQQMAKRWAQEEVRPKILVHVCCAPCSTYTLEYLTQYADVTVYFANSNIHPRDEYLRRAYVVQKFISEFNEKTENTVDFIEAPYDPSEYFQKVHGLEEEPEGGERCTACFDYRLDKAAQKAVELGYDYFASALTISPHKNSQVINSVGVEVQKVYATKYLPSDFKKNNGYRRSVEMCEEYDIYRQCYCGCVFAAKMQGVDLNQIKKEAKEFMVGKDGEKEFPHIRFTFEGKEI</sequence>
<evidence type="ECO:0000256" key="5">
    <source>
        <dbReference type="ARBA" id="ARBA00016895"/>
    </source>
</evidence>
<dbReference type="HAMAP" id="MF_02089">
    <property type="entry name" value="QueH"/>
    <property type="match status" value="1"/>
</dbReference>
<organism evidence="18 19">
    <name type="scientific">Streptococcus lutetiensis 033</name>
    <dbReference type="NCBI Taxonomy" id="1076934"/>
    <lineage>
        <taxon>Bacteria</taxon>
        <taxon>Bacillati</taxon>
        <taxon>Bacillota</taxon>
        <taxon>Bacilli</taxon>
        <taxon>Lactobacillales</taxon>
        <taxon>Streptococcaceae</taxon>
        <taxon>Streptococcus</taxon>
    </lineage>
</organism>
<feature type="binding site" evidence="17">
    <location>
        <position position="149"/>
    </location>
    <ligand>
        <name>[4Fe-4S] cluster</name>
        <dbReference type="ChEBI" id="CHEBI:49883"/>
    </ligand>
</feature>
<comment type="similarity">
    <text evidence="3 17">Belongs to the QueH family.</text>
</comment>
<gene>
    <name evidence="17" type="primary">queH</name>
    <name evidence="18" type="ORF">KE3_1894</name>
</gene>
<dbReference type="Proteomes" id="UP000015268">
    <property type="component" value="Chromosome"/>
</dbReference>
<feature type="binding site" evidence="17">
    <location>
        <position position="152"/>
    </location>
    <ligand>
        <name>[4Fe-4S] cluster</name>
        <dbReference type="ChEBI" id="CHEBI:49883"/>
    </ligand>
</feature>
<feature type="binding site" evidence="17">
    <location>
        <position position="65"/>
    </location>
    <ligand>
        <name>[4Fe-4S] cluster</name>
        <dbReference type="ChEBI" id="CHEBI:49883"/>
    </ligand>
</feature>
<feature type="disulfide bond" description="Redox-active" evidence="17">
    <location>
        <begin position="231"/>
        <end position="233"/>
    </location>
</feature>
<keyword evidence="7 17" id="KW-0819">tRNA processing</keyword>
<evidence type="ECO:0000313" key="19">
    <source>
        <dbReference type="Proteomes" id="UP000015268"/>
    </source>
</evidence>
<evidence type="ECO:0000256" key="4">
    <source>
        <dbReference type="ARBA" id="ARBA00012622"/>
    </source>
</evidence>
<dbReference type="AlphaFoldDB" id="A0AB33APA2"/>
<dbReference type="PANTHER" id="PTHR36701">
    <property type="entry name" value="EPOXYQUEUOSINE REDUCTASE QUEH"/>
    <property type="match status" value="1"/>
</dbReference>
<dbReference type="PANTHER" id="PTHR36701:SF1">
    <property type="entry name" value="EPOXYQUEUOSINE REDUCTASE QUEH"/>
    <property type="match status" value="1"/>
</dbReference>
<keyword evidence="11 17" id="KW-0408">Iron</keyword>
<dbReference type="GO" id="GO:0046872">
    <property type="term" value="F:metal ion binding"/>
    <property type="evidence" value="ECO:0007669"/>
    <property type="project" value="UniProtKB-KW"/>
</dbReference>
<keyword evidence="14 17" id="KW-0676">Redox-active center</keyword>
<dbReference type="KEGG" id="slu:KE3_1894"/>
<evidence type="ECO:0000256" key="17">
    <source>
        <dbReference type="HAMAP-Rule" id="MF_02089"/>
    </source>
</evidence>
<evidence type="ECO:0000256" key="15">
    <source>
        <dbReference type="ARBA" id="ARBA00031446"/>
    </source>
</evidence>
<comment type="function">
    <text evidence="1 17">Catalyzes the conversion of epoxyqueuosine (oQ) to queuosine (Q), which is a hypermodified base found in the wobble positions of tRNA(Asp), tRNA(Asn), tRNA(His) and tRNA(Tyr).</text>
</comment>
<keyword evidence="13 17" id="KW-1015">Disulfide bond</keyword>
<evidence type="ECO:0000256" key="11">
    <source>
        <dbReference type="ARBA" id="ARBA00023004"/>
    </source>
</evidence>
<keyword evidence="10 17" id="KW-0560">Oxidoreductase</keyword>
<dbReference type="GO" id="GO:0051539">
    <property type="term" value="F:4 iron, 4 sulfur cluster binding"/>
    <property type="evidence" value="ECO:0007669"/>
    <property type="project" value="UniProtKB-UniRule"/>
</dbReference>